<organism evidence="1 2">
    <name type="scientific">Paractinoplanes rhizophilus</name>
    <dbReference type="NCBI Taxonomy" id="1416877"/>
    <lineage>
        <taxon>Bacteria</taxon>
        <taxon>Bacillati</taxon>
        <taxon>Actinomycetota</taxon>
        <taxon>Actinomycetes</taxon>
        <taxon>Micromonosporales</taxon>
        <taxon>Micromonosporaceae</taxon>
        <taxon>Paractinoplanes</taxon>
    </lineage>
</organism>
<name>A0ABW2HP32_9ACTN</name>
<keyword evidence="2" id="KW-1185">Reference proteome</keyword>
<keyword evidence="1" id="KW-0808">Transferase</keyword>
<keyword evidence="1" id="KW-0548">Nucleotidyltransferase</keyword>
<evidence type="ECO:0000313" key="2">
    <source>
        <dbReference type="Proteomes" id="UP001596548"/>
    </source>
</evidence>
<dbReference type="GO" id="GO:0016779">
    <property type="term" value="F:nucleotidyltransferase activity"/>
    <property type="evidence" value="ECO:0007669"/>
    <property type="project" value="UniProtKB-KW"/>
</dbReference>
<comment type="caution">
    <text evidence="1">The sequence shown here is derived from an EMBL/GenBank/DDBJ whole genome shotgun (WGS) entry which is preliminary data.</text>
</comment>
<dbReference type="RefSeq" id="WP_378965986.1">
    <property type="nucleotide sequence ID" value="NZ_JBHTBJ010000005.1"/>
</dbReference>
<dbReference type="SUPFAM" id="SSF52374">
    <property type="entry name" value="Nucleotidylyl transferase"/>
    <property type="match status" value="1"/>
</dbReference>
<dbReference type="Proteomes" id="UP001596548">
    <property type="component" value="Unassembled WGS sequence"/>
</dbReference>
<sequence length="133" mass="15073">MRFGHGLIVGKFYPPHLGHHELIRAAERECERVTVVVAPAVRELVRPADLYLLTDDDGVPFEDDGLRDGEHLRRWMTGRFRDELRVHGVRNRELTGTYGRRLRAAVRATDDLLARGWTFAPPLSAAAPKPIGR</sequence>
<proteinExistence type="predicted"/>
<dbReference type="NCBIfam" id="TIGR00125">
    <property type="entry name" value="cyt_tran_rel"/>
    <property type="match status" value="1"/>
</dbReference>
<dbReference type="InterPro" id="IPR004821">
    <property type="entry name" value="Cyt_trans-like"/>
</dbReference>
<dbReference type="EMBL" id="JBHTBJ010000005">
    <property type="protein sequence ID" value="MFC7274260.1"/>
    <property type="molecule type" value="Genomic_DNA"/>
</dbReference>
<gene>
    <name evidence="1" type="ORF">ACFQS1_09735</name>
</gene>
<reference evidence="2" key="1">
    <citation type="journal article" date="2019" name="Int. J. Syst. Evol. Microbiol.">
        <title>The Global Catalogue of Microorganisms (GCM) 10K type strain sequencing project: providing services to taxonomists for standard genome sequencing and annotation.</title>
        <authorList>
            <consortium name="The Broad Institute Genomics Platform"/>
            <consortium name="The Broad Institute Genome Sequencing Center for Infectious Disease"/>
            <person name="Wu L."/>
            <person name="Ma J."/>
        </authorList>
    </citation>
    <scope>NUCLEOTIDE SEQUENCE [LARGE SCALE GENOMIC DNA]</scope>
    <source>
        <strain evidence="2">XZYJT-10</strain>
    </source>
</reference>
<protein>
    <submittedName>
        <fullName evidence="1">Adenylyltransferase/cytidyltransferase family protein</fullName>
    </submittedName>
</protein>
<dbReference type="Gene3D" id="3.40.50.620">
    <property type="entry name" value="HUPs"/>
    <property type="match status" value="1"/>
</dbReference>
<dbReference type="InterPro" id="IPR014729">
    <property type="entry name" value="Rossmann-like_a/b/a_fold"/>
</dbReference>
<evidence type="ECO:0000313" key="1">
    <source>
        <dbReference type="EMBL" id="MFC7274260.1"/>
    </source>
</evidence>
<accession>A0ABW2HP32</accession>